<keyword evidence="5" id="KW-0378">Hydrolase</keyword>
<comment type="similarity">
    <text evidence="7">Belongs to the PINc/VapC protein family.</text>
</comment>
<evidence type="ECO:0000256" key="1">
    <source>
        <dbReference type="ARBA" id="ARBA00001946"/>
    </source>
</evidence>
<keyword evidence="3" id="KW-0540">Nuclease</keyword>
<name>A0ABP9HZD8_9ACTN</name>
<reference evidence="10" key="1">
    <citation type="journal article" date="2019" name="Int. J. Syst. Evol. Microbiol.">
        <title>The Global Catalogue of Microorganisms (GCM) 10K type strain sequencing project: providing services to taxonomists for standard genome sequencing and annotation.</title>
        <authorList>
            <consortium name="The Broad Institute Genomics Platform"/>
            <consortium name="The Broad Institute Genome Sequencing Center for Infectious Disease"/>
            <person name="Wu L."/>
            <person name="Ma J."/>
        </authorList>
    </citation>
    <scope>NUCLEOTIDE SEQUENCE [LARGE SCALE GENOMIC DNA]</scope>
    <source>
        <strain evidence="10">JCM 18126</strain>
    </source>
</reference>
<keyword evidence="4" id="KW-0479">Metal-binding</keyword>
<sequence>MSNGKLLDTNVVIDGLPVAGPTHVSIVTVLELHDGVALAKNPADRVKRSRNLTQLLRRYTPLPLDEDVAVAYTDIVAAVIAVGRTPKKRRNDLWIAATALVHGLDVCTSNADDYRGLESLVTVVTP</sequence>
<dbReference type="PANTHER" id="PTHR33653">
    <property type="entry name" value="RIBONUCLEASE VAPC2"/>
    <property type="match status" value="1"/>
</dbReference>
<dbReference type="InterPro" id="IPR002716">
    <property type="entry name" value="PIN_dom"/>
</dbReference>
<evidence type="ECO:0000313" key="9">
    <source>
        <dbReference type="EMBL" id="GAA4983239.1"/>
    </source>
</evidence>
<comment type="cofactor">
    <cofactor evidence="1">
        <name>Mg(2+)</name>
        <dbReference type="ChEBI" id="CHEBI:18420"/>
    </cofactor>
</comment>
<dbReference type="Pfam" id="PF01850">
    <property type="entry name" value="PIN"/>
    <property type="match status" value="1"/>
</dbReference>
<evidence type="ECO:0000256" key="7">
    <source>
        <dbReference type="ARBA" id="ARBA00038093"/>
    </source>
</evidence>
<accession>A0ABP9HZD8</accession>
<organism evidence="9 10">
    <name type="scientific">Kineococcus glutinatus</name>
    <dbReference type="NCBI Taxonomy" id="1070872"/>
    <lineage>
        <taxon>Bacteria</taxon>
        <taxon>Bacillati</taxon>
        <taxon>Actinomycetota</taxon>
        <taxon>Actinomycetes</taxon>
        <taxon>Kineosporiales</taxon>
        <taxon>Kineosporiaceae</taxon>
        <taxon>Kineococcus</taxon>
    </lineage>
</organism>
<evidence type="ECO:0000259" key="8">
    <source>
        <dbReference type="Pfam" id="PF01850"/>
    </source>
</evidence>
<feature type="domain" description="PIN" evidence="8">
    <location>
        <begin position="20"/>
        <end position="112"/>
    </location>
</feature>
<dbReference type="Gene3D" id="3.40.50.1010">
    <property type="entry name" value="5'-nuclease"/>
    <property type="match status" value="1"/>
</dbReference>
<comment type="caution">
    <text evidence="9">The sequence shown here is derived from an EMBL/GenBank/DDBJ whole genome shotgun (WGS) entry which is preliminary data.</text>
</comment>
<gene>
    <name evidence="9" type="ORF">GCM10023225_23440</name>
</gene>
<dbReference type="SUPFAM" id="SSF88723">
    <property type="entry name" value="PIN domain-like"/>
    <property type="match status" value="1"/>
</dbReference>
<dbReference type="InterPro" id="IPR029060">
    <property type="entry name" value="PIN-like_dom_sf"/>
</dbReference>
<evidence type="ECO:0000256" key="4">
    <source>
        <dbReference type="ARBA" id="ARBA00022723"/>
    </source>
</evidence>
<dbReference type="EMBL" id="BAABIL010000351">
    <property type="protein sequence ID" value="GAA4983239.1"/>
    <property type="molecule type" value="Genomic_DNA"/>
</dbReference>
<proteinExistence type="inferred from homology"/>
<evidence type="ECO:0000256" key="3">
    <source>
        <dbReference type="ARBA" id="ARBA00022722"/>
    </source>
</evidence>
<evidence type="ECO:0000256" key="5">
    <source>
        <dbReference type="ARBA" id="ARBA00022801"/>
    </source>
</evidence>
<evidence type="ECO:0000256" key="6">
    <source>
        <dbReference type="ARBA" id="ARBA00022842"/>
    </source>
</evidence>
<dbReference type="Proteomes" id="UP001501195">
    <property type="component" value="Unassembled WGS sequence"/>
</dbReference>
<dbReference type="RefSeq" id="WP_345712749.1">
    <property type="nucleotide sequence ID" value="NZ_BAABIL010000351.1"/>
</dbReference>
<evidence type="ECO:0000256" key="2">
    <source>
        <dbReference type="ARBA" id="ARBA00022649"/>
    </source>
</evidence>
<evidence type="ECO:0000313" key="10">
    <source>
        <dbReference type="Proteomes" id="UP001501195"/>
    </source>
</evidence>
<protein>
    <recommendedName>
        <fullName evidence="8">PIN domain-containing protein</fullName>
    </recommendedName>
</protein>
<keyword evidence="2" id="KW-1277">Toxin-antitoxin system</keyword>
<keyword evidence="6" id="KW-0460">Magnesium</keyword>
<dbReference type="PANTHER" id="PTHR33653:SF1">
    <property type="entry name" value="RIBONUCLEASE VAPC2"/>
    <property type="match status" value="1"/>
</dbReference>
<keyword evidence="10" id="KW-1185">Reference proteome</keyword>
<dbReference type="InterPro" id="IPR050556">
    <property type="entry name" value="Type_II_TA_system_RNase"/>
</dbReference>